<dbReference type="Pfam" id="PF01190">
    <property type="entry name" value="Pollen_Ole_e_1"/>
    <property type="match status" value="1"/>
</dbReference>
<gene>
    <name evidence="4" type="ORF">ACH5RR_026804</name>
</gene>
<comment type="similarity">
    <text evidence="1">Belongs to the Ole e I family.</text>
</comment>
<dbReference type="InterPro" id="IPR006040">
    <property type="entry name" value="Allergen_Ole_e_I_CS"/>
</dbReference>
<evidence type="ECO:0000313" key="5">
    <source>
        <dbReference type="Proteomes" id="UP001630127"/>
    </source>
</evidence>
<keyword evidence="5" id="KW-1185">Reference proteome</keyword>
<dbReference type="PANTHER" id="PTHR31614:SF5">
    <property type="entry name" value="ALLERGEN-LIKE PROTEIN BRSN20"/>
    <property type="match status" value="1"/>
</dbReference>
<accession>A0ABD2Z6T5</accession>
<keyword evidence="2" id="KW-1015">Disulfide bond</keyword>
<organism evidence="4 5">
    <name type="scientific">Cinchona calisaya</name>
    <dbReference type="NCBI Taxonomy" id="153742"/>
    <lineage>
        <taxon>Eukaryota</taxon>
        <taxon>Viridiplantae</taxon>
        <taxon>Streptophyta</taxon>
        <taxon>Embryophyta</taxon>
        <taxon>Tracheophyta</taxon>
        <taxon>Spermatophyta</taxon>
        <taxon>Magnoliopsida</taxon>
        <taxon>eudicotyledons</taxon>
        <taxon>Gunneridae</taxon>
        <taxon>Pentapetalae</taxon>
        <taxon>asterids</taxon>
        <taxon>lamiids</taxon>
        <taxon>Gentianales</taxon>
        <taxon>Rubiaceae</taxon>
        <taxon>Cinchonoideae</taxon>
        <taxon>Cinchoneae</taxon>
        <taxon>Cinchona</taxon>
    </lineage>
</organism>
<protein>
    <submittedName>
        <fullName evidence="4">Uncharacterized protein</fullName>
    </submittedName>
</protein>
<sequence>MANIWKALVLTTTLSFLSMPGMIVCEGQKSKVTKLPMILQGRVYCDTCRAGFETDATTYMPGAKVRVECRNKETQEIHFTKEGMTDSTGTYKIVIKEDRLDNICDVKLISSSQHDCASPDPARERSRVILTAYNGIASNHRFANSLGFFKDVALKGCDEILEKYLENDD</sequence>
<keyword evidence="3" id="KW-0732">Signal</keyword>
<evidence type="ECO:0000256" key="1">
    <source>
        <dbReference type="ARBA" id="ARBA00010049"/>
    </source>
</evidence>
<dbReference type="PROSITE" id="PS00925">
    <property type="entry name" value="OLEEI"/>
    <property type="match status" value="1"/>
</dbReference>
<reference evidence="4 5" key="1">
    <citation type="submission" date="2024-11" db="EMBL/GenBank/DDBJ databases">
        <title>A near-complete genome assembly of Cinchona calisaya.</title>
        <authorList>
            <person name="Lian D.C."/>
            <person name="Zhao X.W."/>
            <person name="Wei L."/>
        </authorList>
    </citation>
    <scope>NUCLEOTIDE SEQUENCE [LARGE SCALE GENOMIC DNA]</scope>
    <source>
        <tissue evidence="4">Nenye</tissue>
    </source>
</reference>
<evidence type="ECO:0000313" key="4">
    <source>
        <dbReference type="EMBL" id="KAL3514087.1"/>
    </source>
</evidence>
<dbReference type="Proteomes" id="UP001630127">
    <property type="component" value="Unassembled WGS sequence"/>
</dbReference>
<proteinExistence type="inferred from homology"/>
<evidence type="ECO:0000256" key="2">
    <source>
        <dbReference type="ARBA" id="ARBA00023157"/>
    </source>
</evidence>
<comment type="caution">
    <text evidence="4">The sequence shown here is derived from an EMBL/GenBank/DDBJ whole genome shotgun (WGS) entry which is preliminary data.</text>
</comment>
<dbReference type="AlphaFoldDB" id="A0ABD2Z6T5"/>
<feature type="signal peptide" evidence="3">
    <location>
        <begin position="1"/>
        <end position="25"/>
    </location>
</feature>
<dbReference type="EMBL" id="JBJUIK010000011">
    <property type="protein sequence ID" value="KAL3514087.1"/>
    <property type="molecule type" value="Genomic_DNA"/>
</dbReference>
<dbReference type="PANTHER" id="PTHR31614">
    <property type="entry name" value="PROTEIN DOWNSTREAM OF FLC-RELATED"/>
    <property type="match status" value="1"/>
</dbReference>
<evidence type="ECO:0000256" key="3">
    <source>
        <dbReference type="SAM" id="SignalP"/>
    </source>
</evidence>
<feature type="chain" id="PRO_5044754453" evidence="3">
    <location>
        <begin position="26"/>
        <end position="169"/>
    </location>
</feature>
<name>A0ABD2Z6T5_9GENT</name>
<dbReference type="InterPro" id="IPR006041">
    <property type="entry name" value="Pollen_Ole_e1_allergen"/>
</dbReference>